<proteinExistence type="inferred from homology"/>
<dbReference type="PANTHER" id="PTHR18964">
    <property type="entry name" value="ROK (REPRESSOR, ORF, KINASE) FAMILY"/>
    <property type="match status" value="1"/>
</dbReference>
<dbReference type="SUPFAM" id="SSF53067">
    <property type="entry name" value="Actin-like ATPase domain"/>
    <property type="match status" value="1"/>
</dbReference>
<dbReference type="Proteomes" id="UP000011863">
    <property type="component" value="Chromosome"/>
</dbReference>
<evidence type="ECO:0000313" key="4">
    <source>
        <dbReference type="Proteomes" id="UP000011863"/>
    </source>
</evidence>
<dbReference type="KEGG" id="aym:YM304_19340"/>
<dbReference type="InterPro" id="IPR000600">
    <property type="entry name" value="ROK"/>
</dbReference>
<feature type="region of interest" description="Disordered" evidence="2">
    <location>
        <begin position="1"/>
        <end position="27"/>
    </location>
</feature>
<dbReference type="Gene3D" id="3.30.420.40">
    <property type="match status" value="3"/>
</dbReference>
<organism evidence="3 4">
    <name type="scientific">Ilumatobacter coccineus (strain NBRC 103263 / KCTC 29153 / YM16-304)</name>
    <dbReference type="NCBI Taxonomy" id="1313172"/>
    <lineage>
        <taxon>Bacteria</taxon>
        <taxon>Bacillati</taxon>
        <taxon>Actinomycetota</taxon>
        <taxon>Acidimicrobiia</taxon>
        <taxon>Acidimicrobiales</taxon>
        <taxon>Ilumatobacteraceae</taxon>
        <taxon>Ilumatobacter</taxon>
    </lineage>
</organism>
<keyword evidence="3" id="KW-0418">Kinase</keyword>
<feature type="compositionally biased region" description="Basic and acidic residues" evidence="2">
    <location>
        <begin position="1"/>
        <end position="23"/>
    </location>
</feature>
<accession>A0A6C7EC88</accession>
<dbReference type="EMBL" id="AP012057">
    <property type="protein sequence ID" value="BAN02248.1"/>
    <property type="molecule type" value="Genomic_DNA"/>
</dbReference>
<evidence type="ECO:0000256" key="1">
    <source>
        <dbReference type="ARBA" id="ARBA00006479"/>
    </source>
</evidence>
<dbReference type="Pfam" id="PF00480">
    <property type="entry name" value="ROK"/>
    <property type="match status" value="1"/>
</dbReference>
<comment type="similarity">
    <text evidence="1">Belongs to the ROK (NagC/XylR) family.</text>
</comment>
<evidence type="ECO:0000313" key="3">
    <source>
        <dbReference type="EMBL" id="BAN02248.1"/>
    </source>
</evidence>
<keyword evidence="3" id="KW-0808">Transferase</keyword>
<dbReference type="EC" id="2.7.1.-" evidence="3"/>
<sequence>MSSDDRRVREMTDATRPTDRSAARPDGPVLAIAIEPGRLAVGLVDTDGNVLVRDRVSMPTRDVWRSLERLVRRVLAAAGSPDDYVAVGVSCVGPIDLQSGTVSPPHVPSWLNFAIVEHVEALTGRPVILDSAGGAAAEAERWLGEATSTPSFMAIVADAVVDSAVVLGGIRLSGSHGNAGSIAHSNVDPGGLECWCGARGCLDPYLSTIALEAEMNRPLRRANPSIIERAGMMLGRAISSTAAMVDIDTVYVTGSVIDAFGDAVLDTCRREIKQRSRLGYVADLELIEPVEHISMLVRAASLAVGTRDTPDRVTDR</sequence>
<keyword evidence="4" id="KW-1185">Reference proteome</keyword>
<dbReference type="AlphaFoldDB" id="A0A6C7EC88"/>
<dbReference type="GO" id="GO:0016301">
    <property type="term" value="F:kinase activity"/>
    <property type="evidence" value="ECO:0007669"/>
    <property type="project" value="UniProtKB-KW"/>
</dbReference>
<name>A0A6C7EC88_ILUCY</name>
<dbReference type="InterPro" id="IPR043129">
    <property type="entry name" value="ATPase_NBD"/>
</dbReference>
<dbReference type="RefSeq" id="WP_015441495.1">
    <property type="nucleotide sequence ID" value="NC_020520.1"/>
</dbReference>
<protein>
    <submittedName>
        <fullName evidence="3">Putative sugar kinase</fullName>
        <ecNumber evidence="3">2.7.1.-</ecNumber>
    </submittedName>
</protein>
<reference evidence="3 4" key="1">
    <citation type="journal article" date="2013" name="Int. J. Syst. Evol. Microbiol.">
        <title>Ilumatobacter nonamiense sp. nov. and Ilumatobacter coccineum sp. nov., isolated from seashore sand.</title>
        <authorList>
            <person name="Matsumoto A."/>
            <person name="Kasai H."/>
            <person name="Matsuo Y."/>
            <person name="Shizuri Y."/>
            <person name="Ichikawa N."/>
            <person name="Fujita N."/>
            <person name="Omura S."/>
            <person name="Takahashi Y."/>
        </authorList>
    </citation>
    <scope>NUCLEOTIDE SEQUENCE [LARGE SCALE GENOMIC DNA]</scope>
    <source>
        <strain evidence="4">NBRC 103263 / KCTC 29153 / YM16-304</strain>
    </source>
</reference>
<evidence type="ECO:0000256" key="2">
    <source>
        <dbReference type="SAM" id="MobiDB-lite"/>
    </source>
</evidence>
<gene>
    <name evidence="3" type="ORF">YM304_19340</name>
</gene>
<dbReference type="PANTHER" id="PTHR18964:SF169">
    <property type="entry name" value="N-ACETYLMANNOSAMINE KINASE"/>
    <property type="match status" value="1"/>
</dbReference>